<accession>A0A3P7KZJ4</accession>
<dbReference type="OrthoDB" id="5860707at2759"/>
<name>A0A3P7KZJ4_STRVU</name>
<dbReference type="EMBL" id="UYYB01025796">
    <property type="protein sequence ID" value="VDM72528.1"/>
    <property type="molecule type" value="Genomic_DNA"/>
</dbReference>
<evidence type="ECO:0000313" key="2">
    <source>
        <dbReference type="EMBL" id="VDM72528.1"/>
    </source>
</evidence>
<feature type="region of interest" description="Disordered" evidence="1">
    <location>
        <begin position="1"/>
        <end position="31"/>
    </location>
</feature>
<evidence type="ECO:0000256" key="1">
    <source>
        <dbReference type="SAM" id="MobiDB-lite"/>
    </source>
</evidence>
<reference evidence="2 3" key="1">
    <citation type="submission" date="2018-11" db="EMBL/GenBank/DDBJ databases">
        <authorList>
            <consortium name="Pathogen Informatics"/>
        </authorList>
    </citation>
    <scope>NUCLEOTIDE SEQUENCE [LARGE SCALE GENOMIC DNA]</scope>
</reference>
<keyword evidence="3" id="KW-1185">Reference proteome</keyword>
<evidence type="ECO:0000313" key="3">
    <source>
        <dbReference type="Proteomes" id="UP000270094"/>
    </source>
</evidence>
<organism evidence="2 3">
    <name type="scientific">Strongylus vulgaris</name>
    <name type="common">Blood worm</name>
    <dbReference type="NCBI Taxonomy" id="40348"/>
    <lineage>
        <taxon>Eukaryota</taxon>
        <taxon>Metazoa</taxon>
        <taxon>Ecdysozoa</taxon>
        <taxon>Nematoda</taxon>
        <taxon>Chromadorea</taxon>
        <taxon>Rhabditida</taxon>
        <taxon>Rhabditina</taxon>
        <taxon>Rhabditomorpha</taxon>
        <taxon>Strongyloidea</taxon>
        <taxon>Strongylidae</taxon>
        <taxon>Strongylus</taxon>
    </lineage>
</organism>
<gene>
    <name evidence="2" type="ORF">SVUK_LOCUS7526</name>
</gene>
<dbReference type="AlphaFoldDB" id="A0A3P7KZJ4"/>
<sequence length="131" mass="14309">MKLLARMKRDTSASILQDEEGQDRATPSGSVEEFCNQSTQTLDGEEGLEEVLPLYRSNGFPERLKRFVGLPPDMSLTPTDCPLEASGEKCSDVFCQSAHMNDDQLSTEDVLAMMISYAPGLVDSGDDANIT</sequence>
<protein>
    <submittedName>
        <fullName evidence="2">Uncharacterized protein</fullName>
    </submittedName>
</protein>
<proteinExistence type="predicted"/>
<dbReference type="Proteomes" id="UP000270094">
    <property type="component" value="Unassembled WGS sequence"/>
</dbReference>
<feature type="non-terminal residue" evidence="2">
    <location>
        <position position="131"/>
    </location>
</feature>